<dbReference type="InterPro" id="IPR029787">
    <property type="entry name" value="Nucleotide_cyclase"/>
</dbReference>
<dbReference type="InterPro" id="IPR052155">
    <property type="entry name" value="Biofilm_reg_signaling"/>
</dbReference>
<dbReference type="InterPro" id="IPR003018">
    <property type="entry name" value="GAF"/>
</dbReference>
<dbReference type="SUPFAM" id="SSF52172">
    <property type="entry name" value="CheY-like"/>
    <property type="match status" value="1"/>
</dbReference>
<dbReference type="Gene3D" id="3.30.70.270">
    <property type="match status" value="1"/>
</dbReference>
<sequence length="790" mass="90218">MIEKLLVLSAVDDCPSESLSPLEVVTEESVPKYPQKKCLSPLTNLLVIENIPQSGEILYPHLAEIDYIRYQVHTCLYSHLTPGVVAQAKPNLLVLIAQGDDVLKAVQTLQQRYPHLPLIVIDPSDRPDLATQVLHSGAQDYLTIEELTPNLLARSIRHAIDRHQVEQQLLRQAQYDRLLVQITQHIHQSLELSTILETTVKDVRELLGCDRVLIYRFLDDWRGIMDVEAVVPPWLSALGDVVGDSCFTEQYVEAYKRGRIHVVNSLEKASVAPCYRDLLAHYQVKANLVVPIVVEGRLWGLLICHQCAHPRNWQDSEIELIKQISTQLAIAILQAELYQKAQREIQERKEVEAQLLYQARHDHLTHLPNRWLFEDQVRLSLNHAAAHSDFHYAVLCLDLDRFKTLNDSLGHAIGDLLLQAFAKRLTRCVSPQDVVARLGSDEFAVLLNDIQGIEQAQAIAQRLRERLNHPFEIDHYTLYTTVSIGLVMGDAHYKSTEELLRDADMAMYYAKSKGHNRIDIFDPMMLQQVRDRLHLEVELRQAIDQGDFALYYQPIINLRSQSPRGFEALVRWQKEDTLISPTVFIPVAEETGLIFELSRWVLRSACEQLQQWQKRYPKLRSLGFTVSINLSANQFSLPTLVAEIEQALEHHHLAGQFLKIEITESTLMHHLDSACEILTKLKAMGVRINIDDFGTGYSSLSYLRNLPLDGIKIDRSFISQMDRSQEDLELVRTILVLARNLHLDCIAEGIESTTQLQLLRSLRCPFGQGYLFAPPLTADKAEVYLQKHIL</sequence>
<dbReference type="Gene3D" id="3.30.450.40">
    <property type="match status" value="1"/>
</dbReference>
<dbReference type="InterPro" id="IPR001633">
    <property type="entry name" value="EAL_dom"/>
</dbReference>
<feature type="domain" description="Phytochrome chromophore attachment site" evidence="3">
    <location>
        <begin position="191"/>
        <end position="327"/>
    </location>
</feature>
<evidence type="ECO:0000259" key="4">
    <source>
        <dbReference type="PROSITE" id="PS50883"/>
    </source>
</evidence>
<accession>Q8DHG0</accession>
<dbReference type="InterPro" id="IPR000160">
    <property type="entry name" value="GGDEF_dom"/>
</dbReference>
<dbReference type="KEGG" id="tel:tlr1999"/>
<dbReference type="Gene3D" id="3.20.20.450">
    <property type="entry name" value="EAL domain"/>
    <property type="match status" value="1"/>
</dbReference>
<dbReference type="SMART" id="SM00052">
    <property type="entry name" value="EAL"/>
    <property type="match status" value="1"/>
</dbReference>
<keyword evidence="1" id="KW-0808">Transferase</keyword>
<dbReference type="SMART" id="SM00065">
    <property type="entry name" value="GAF"/>
    <property type="match status" value="1"/>
</dbReference>
<proteinExistence type="predicted"/>
<dbReference type="CDD" id="cd01949">
    <property type="entry name" value="GGDEF"/>
    <property type="match status" value="1"/>
</dbReference>
<dbReference type="SMART" id="SM00267">
    <property type="entry name" value="GGDEF"/>
    <property type="match status" value="1"/>
</dbReference>
<dbReference type="SUPFAM" id="SSF141868">
    <property type="entry name" value="EAL domain-like"/>
    <property type="match status" value="1"/>
</dbReference>
<evidence type="ECO:0000259" key="5">
    <source>
        <dbReference type="PROSITE" id="PS50887"/>
    </source>
</evidence>
<dbReference type="InterPro" id="IPR016132">
    <property type="entry name" value="Phyto_chromo_attachment"/>
</dbReference>
<evidence type="ECO:0000313" key="7">
    <source>
        <dbReference type="Proteomes" id="UP000000440"/>
    </source>
</evidence>
<dbReference type="PROSITE" id="PS50046">
    <property type="entry name" value="PHYTOCHROME_2"/>
    <property type="match status" value="1"/>
</dbReference>
<dbReference type="GO" id="GO:0016301">
    <property type="term" value="F:kinase activity"/>
    <property type="evidence" value="ECO:0007669"/>
    <property type="project" value="UniProtKB-KW"/>
</dbReference>
<feature type="domain" description="GGDEF" evidence="5">
    <location>
        <begin position="390"/>
        <end position="523"/>
    </location>
</feature>
<dbReference type="Gene3D" id="3.40.50.2300">
    <property type="match status" value="1"/>
</dbReference>
<dbReference type="CDD" id="cd01948">
    <property type="entry name" value="EAL"/>
    <property type="match status" value="1"/>
</dbReference>
<reference evidence="6 7" key="1">
    <citation type="journal article" date="2002" name="DNA Res.">
        <title>Complete genome structure of the thermophilic cyanobacterium Thermosynechococcus elongatus BP-1.</title>
        <authorList>
            <person name="Nakamura Y."/>
            <person name="Kaneko T."/>
            <person name="Sato S."/>
            <person name="Ikeuchi M."/>
            <person name="Katoh H."/>
            <person name="Sasamoto S."/>
            <person name="Watanabe A."/>
            <person name="Iriguchi M."/>
            <person name="Kawashima K."/>
            <person name="Kimura T."/>
            <person name="Kishida Y."/>
            <person name="Kiyokawa C."/>
            <person name="Kohara M."/>
            <person name="Matsumoto M."/>
            <person name="Matsuno A."/>
            <person name="Nakazaki N."/>
            <person name="Shimpo S."/>
            <person name="Sugimoto M."/>
            <person name="Takeuchi C."/>
            <person name="Yamada M."/>
            <person name="Tabata S."/>
        </authorList>
    </citation>
    <scope>NUCLEOTIDE SEQUENCE [LARGE SCALE GENOMIC DNA]</scope>
    <source>
        <strain evidence="7">IAM M-273 / NIES-2133 / BP-1</strain>
    </source>
</reference>
<evidence type="ECO:0000313" key="6">
    <source>
        <dbReference type="EMBL" id="BAC09551.1"/>
    </source>
</evidence>
<evidence type="ECO:0000256" key="1">
    <source>
        <dbReference type="ARBA" id="ARBA00022679"/>
    </source>
</evidence>
<dbReference type="AlphaFoldDB" id="Q8DHG0"/>
<dbReference type="InterPro" id="IPR035919">
    <property type="entry name" value="EAL_sf"/>
</dbReference>
<dbReference type="eggNOG" id="COG2203">
    <property type="taxonomic scope" value="Bacteria"/>
</dbReference>
<dbReference type="SUPFAM" id="SSF55073">
    <property type="entry name" value="Nucleotide cyclase"/>
    <property type="match status" value="1"/>
</dbReference>
<dbReference type="PROSITE" id="PS50887">
    <property type="entry name" value="GGDEF"/>
    <property type="match status" value="1"/>
</dbReference>
<dbReference type="eggNOG" id="COG2197">
    <property type="taxonomic scope" value="Bacteria"/>
</dbReference>
<dbReference type="FunFam" id="3.30.70.270:FF:000001">
    <property type="entry name" value="Diguanylate cyclase domain protein"/>
    <property type="match status" value="1"/>
</dbReference>
<dbReference type="PANTHER" id="PTHR44757:SF2">
    <property type="entry name" value="BIOFILM ARCHITECTURE MAINTENANCE PROTEIN MBAA"/>
    <property type="match status" value="1"/>
</dbReference>
<dbReference type="NCBIfam" id="TIGR00254">
    <property type="entry name" value="GGDEF"/>
    <property type="match status" value="1"/>
</dbReference>
<dbReference type="EMBL" id="BA000039">
    <property type="protein sequence ID" value="BAC09551.1"/>
    <property type="molecule type" value="Genomic_DNA"/>
</dbReference>
<dbReference type="InterPro" id="IPR043128">
    <property type="entry name" value="Rev_trsase/Diguanyl_cyclase"/>
</dbReference>
<dbReference type="PROSITE" id="PS50883">
    <property type="entry name" value="EAL"/>
    <property type="match status" value="1"/>
</dbReference>
<dbReference type="Pfam" id="PF00990">
    <property type="entry name" value="GGDEF"/>
    <property type="match status" value="1"/>
</dbReference>
<keyword evidence="7" id="KW-1185">Reference proteome</keyword>
<dbReference type="SUPFAM" id="SSF55781">
    <property type="entry name" value="GAF domain-like"/>
    <property type="match status" value="1"/>
</dbReference>
<name>Q8DHG0_THEVB</name>
<dbReference type="Proteomes" id="UP000000440">
    <property type="component" value="Chromosome"/>
</dbReference>
<evidence type="ECO:0000256" key="2">
    <source>
        <dbReference type="ARBA" id="ARBA00022777"/>
    </source>
</evidence>
<dbReference type="Pfam" id="PF01590">
    <property type="entry name" value="GAF"/>
    <property type="match status" value="1"/>
</dbReference>
<evidence type="ECO:0000259" key="3">
    <source>
        <dbReference type="PROSITE" id="PS50046"/>
    </source>
</evidence>
<protein>
    <submittedName>
        <fullName evidence="6">Tlr1999 protein</fullName>
    </submittedName>
</protein>
<dbReference type="PANTHER" id="PTHR44757">
    <property type="entry name" value="DIGUANYLATE CYCLASE DGCP"/>
    <property type="match status" value="1"/>
</dbReference>
<dbReference type="EnsemblBacteria" id="BAC09551">
    <property type="protein sequence ID" value="BAC09551"/>
    <property type="gene ID" value="BAC09551"/>
</dbReference>
<keyword evidence="2" id="KW-0418">Kinase</keyword>
<organism evidence="6 7">
    <name type="scientific">Thermosynechococcus vestitus (strain NIES-2133 / IAM M-273 / BP-1)</name>
    <dbReference type="NCBI Taxonomy" id="197221"/>
    <lineage>
        <taxon>Bacteria</taxon>
        <taxon>Bacillati</taxon>
        <taxon>Cyanobacteriota</taxon>
        <taxon>Cyanophyceae</taxon>
        <taxon>Acaryochloridales</taxon>
        <taxon>Thermosynechococcaceae</taxon>
        <taxon>Thermosynechococcus</taxon>
    </lineage>
</organism>
<dbReference type="InterPro" id="IPR029016">
    <property type="entry name" value="GAF-like_dom_sf"/>
</dbReference>
<dbReference type="STRING" id="197221.gene:10748607"/>
<feature type="domain" description="EAL" evidence="4">
    <location>
        <begin position="532"/>
        <end position="789"/>
    </location>
</feature>
<dbReference type="eggNOG" id="COG5001">
    <property type="taxonomic scope" value="Bacteria"/>
</dbReference>
<dbReference type="InterPro" id="IPR011006">
    <property type="entry name" value="CheY-like_superfamily"/>
</dbReference>
<dbReference type="Pfam" id="PF00563">
    <property type="entry name" value="EAL"/>
    <property type="match status" value="1"/>
</dbReference>
<gene>
    <name evidence="6" type="ordered locus">tlr1999</name>
</gene>